<proteinExistence type="predicted"/>
<dbReference type="SMART" id="SM00312">
    <property type="entry name" value="PX"/>
    <property type="match status" value="1"/>
</dbReference>
<evidence type="ECO:0000313" key="4">
    <source>
        <dbReference type="Proteomes" id="UP001648503"/>
    </source>
</evidence>
<reference evidence="3 4" key="1">
    <citation type="submission" date="2021-02" db="EMBL/GenBank/DDBJ databases">
        <title>Variation within the Batrachochytrium salamandrivorans European outbreak.</title>
        <authorList>
            <person name="Kelly M."/>
            <person name="Pasmans F."/>
            <person name="Shea T.P."/>
            <person name="Munoz J.F."/>
            <person name="Carranza S."/>
            <person name="Cuomo C.A."/>
            <person name="Martel A."/>
        </authorList>
    </citation>
    <scope>NUCLEOTIDE SEQUENCE [LARGE SCALE GENOMIC DNA]</scope>
    <source>
        <strain evidence="3 4">AMFP18/2</strain>
    </source>
</reference>
<dbReference type="Pfam" id="PF00787">
    <property type="entry name" value="PX"/>
    <property type="match status" value="1"/>
</dbReference>
<feature type="domain" description="PX" evidence="2">
    <location>
        <begin position="19"/>
        <end position="143"/>
    </location>
</feature>
<dbReference type="Gene3D" id="1.20.5.110">
    <property type="match status" value="1"/>
</dbReference>
<organism evidence="3 4">
    <name type="scientific">Batrachochytrium salamandrivorans</name>
    <dbReference type="NCBI Taxonomy" id="1357716"/>
    <lineage>
        <taxon>Eukaryota</taxon>
        <taxon>Fungi</taxon>
        <taxon>Fungi incertae sedis</taxon>
        <taxon>Chytridiomycota</taxon>
        <taxon>Chytridiomycota incertae sedis</taxon>
        <taxon>Chytridiomycetes</taxon>
        <taxon>Rhizophydiales</taxon>
        <taxon>Rhizophydiales incertae sedis</taxon>
        <taxon>Batrachochytrium</taxon>
    </lineage>
</organism>
<name>A0ABQ8FG95_9FUNG</name>
<evidence type="ECO:0000259" key="1">
    <source>
        <dbReference type="PROSITE" id="PS50192"/>
    </source>
</evidence>
<dbReference type="PROSITE" id="PS50192">
    <property type="entry name" value="T_SNARE"/>
    <property type="match status" value="1"/>
</dbReference>
<evidence type="ECO:0000259" key="2">
    <source>
        <dbReference type="PROSITE" id="PS50195"/>
    </source>
</evidence>
<dbReference type="PANTHER" id="PTHR22775:SF3">
    <property type="entry name" value="SORTING NEXIN-13"/>
    <property type="match status" value="1"/>
</dbReference>
<dbReference type="InterPro" id="IPR036871">
    <property type="entry name" value="PX_dom_sf"/>
</dbReference>
<dbReference type="SUPFAM" id="SSF58038">
    <property type="entry name" value="SNARE fusion complex"/>
    <property type="match status" value="1"/>
</dbReference>
<dbReference type="PROSITE" id="PS50195">
    <property type="entry name" value="PX"/>
    <property type="match status" value="1"/>
</dbReference>
<dbReference type="CDD" id="cd15858">
    <property type="entry name" value="SNARE_VAM7"/>
    <property type="match status" value="1"/>
</dbReference>
<dbReference type="Gene3D" id="3.30.1520.10">
    <property type="entry name" value="Phox-like domain"/>
    <property type="match status" value="1"/>
</dbReference>
<dbReference type="SMART" id="SM00397">
    <property type="entry name" value="t_SNARE"/>
    <property type="match status" value="1"/>
</dbReference>
<keyword evidence="4" id="KW-1185">Reference proteome</keyword>
<comment type="caution">
    <text evidence="3">The sequence shown here is derived from an EMBL/GenBank/DDBJ whole genome shotgun (WGS) entry which is preliminary data.</text>
</comment>
<dbReference type="PANTHER" id="PTHR22775">
    <property type="entry name" value="SORTING NEXIN"/>
    <property type="match status" value="1"/>
</dbReference>
<evidence type="ECO:0000313" key="3">
    <source>
        <dbReference type="EMBL" id="KAH6597817.1"/>
    </source>
</evidence>
<gene>
    <name evidence="3" type="ORF">BASA50_004163</name>
</gene>
<dbReference type="Proteomes" id="UP001648503">
    <property type="component" value="Unassembled WGS sequence"/>
</dbReference>
<dbReference type="InterPro" id="IPR001683">
    <property type="entry name" value="PX_dom"/>
</dbReference>
<evidence type="ECO:0008006" key="5">
    <source>
        <dbReference type="Google" id="ProtNLM"/>
    </source>
</evidence>
<dbReference type="InterPro" id="IPR000727">
    <property type="entry name" value="T_SNARE_dom"/>
</dbReference>
<feature type="domain" description="T-SNARE coiled-coil homology" evidence="1">
    <location>
        <begin position="357"/>
        <end position="419"/>
    </location>
</feature>
<dbReference type="EMBL" id="JAFCIX010000127">
    <property type="protein sequence ID" value="KAH6597817.1"/>
    <property type="molecule type" value="Genomic_DNA"/>
</dbReference>
<accession>A0ABQ8FG95</accession>
<protein>
    <recommendedName>
        <fullName evidence="5">PX domain-containing protein</fullName>
    </recommendedName>
</protein>
<sequence>MASAFIPTKTTGSNASVLEPINSLSIPLSEERDSPTKYIAYKTVLKCQAREWVVWRRYSEFDALNKQLSLLFPDAPPLPRQLPGKSFTLASSGLSFFTVDSAKMEARRIALEAYLQAILYSKYAQWRRSEVWLQFLGVSSTLRLPVTTLMDLNDDSNLAGCLAHIASRSSTGSDNQTLDSWMQDFQQLQLLVTNIRTEVNARARSAESSDVSAVQSKNVQLRKATTIAAERLAALNRSLVTASGLASTGGSKARLASGHASKGEIRRRQDLLANLTEETAQVTKAALSTPTVHARSLKESSDRRDLMGVATAAGSVSSHPASSACRSSRKFGVMNTLPQETDETRPLDNSGLLQLQRDTLEQQEAGLDSLATIIRRQREIGLTIGQELDSQNVLLDEVGSSVARVETNLKTSDKKLGRLLNKK</sequence>
<dbReference type="SUPFAM" id="SSF64268">
    <property type="entry name" value="PX domain"/>
    <property type="match status" value="1"/>
</dbReference>